<dbReference type="Proteomes" id="UP000007305">
    <property type="component" value="Chromosome 1"/>
</dbReference>
<dbReference type="InterPro" id="IPR006640">
    <property type="entry name" value="SprT-like_domain"/>
</dbReference>
<dbReference type="PANTHER" id="PTHR21220:SF0">
    <property type="entry name" value="DNA-DEPENDENT METALLOPROTEASE SPRTN"/>
    <property type="match status" value="1"/>
</dbReference>
<keyword evidence="4" id="KW-1185">Reference proteome</keyword>
<reference evidence="3" key="2">
    <citation type="submission" date="2019-07" db="EMBL/GenBank/DDBJ databases">
        <authorList>
            <person name="Seetharam A."/>
            <person name="Woodhouse M."/>
            <person name="Cannon E."/>
        </authorList>
    </citation>
    <scope>NUCLEOTIDE SEQUENCE [LARGE SCALE GENOMIC DNA]</scope>
    <source>
        <strain evidence="3">cv. B73</strain>
    </source>
</reference>
<dbReference type="GO" id="GO:0005634">
    <property type="term" value="C:nucleus"/>
    <property type="evidence" value="ECO:0000318"/>
    <property type="project" value="GO_Central"/>
</dbReference>
<evidence type="ECO:0000259" key="2">
    <source>
        <dbReference type="Pfam" id="PF10263"/>
    </source>
</evidence>
<sequence length="450" mass="50022">MVSSDPDGNGGAPDVSELFCHYNSLYFRDSLGSCAVSWTEDPLPDCDVSTCDYYPGGGGCIILLSKSLCGSHNGSDLKNALLHEMIHAYICIKDNNSNHSDHGAKFQKLMNTINLSSVADPHRPVDGYSITLLHEIHKKYYHYKQPVQCQSCADFIKSTNMRGPSGDDCIERKGVDDPCHNSNCHWHRHKQQCSGNYCRVQESSPGGPELKCLEAVEAFNEGKVEEPACTSWHTTHTSNKSRRSNKNEREDASVEFLHVAHNAVVCSGLDSSSKDRSNKKIKISKDVNSDLGRTETVQEAPKRRRTAVLDNQECSRRKKRKQSNRCGSYSVIIEWLNYYCLSESDEDEVPLINKRTERRRRQRLHEMYLARESNDVEFGSSTSHKVGSCSLAPKDNNKGESVPASQPEERSCSSHPVSSNGVAGNQAGHEHMSSPTDSPIRGEIVDISDG</sequence>
<proteinExistence type="predicted"/>
<feature type="region of interest" description="Disordered" evidence="1">
    <location>
        <begin position="376"/>
        <end position="450"/>
    </location>
</feature>
<dbReference type="InterPro" id="IPR044245">
    <property type="entry name" value="Spartan"/>
</dbReference>
<feature type="domain" description="SprT-like" evidence="2">
    <location>
        <begin position="16"/>
        <end position="116"/>
    </location>
</feature>
<dbReference type="OrthoDB" id="5236983at2759"/>
<reference evidence="4" key="1">
    <citation type="submission" date="2015-12" db="EMBL/GenBank/DDBJ databases">
        <title>Update maize B73 reference genome by single molecule sequencing technologies.</title>
        <authorList>
            <consortium name="Maize Genome Sequencing Project"/>
            <person name="Ware D."/>
        </authorList>
    </citation>
    <scope>NUCLEOTIDE SEQUENCE [LARGE SCALE GENOMIC DNA]</scope>
    <source>
        <strain evidence="4">cv. B73</strain>
    </source>
</reference>
<dbReference type="GO" id="GO:0004222">
    <property type="term" value="F:metalloendopeptidase activity"/>
    <property type="evidence" value="ECO:0007669"/>
    <property type="project" value="InterPro"/>
</dbReference>
<protein>
    <recommendedName>
        <fullName evidence="2">SprT-like domain-containing protein</fullName>
    </recommendedName>
</protein>
<feature type="region of interest" description="Disordered" evidence="1">
    <location>
        <begin position="230"/>
        <end position="250"/>
    </location>
</feature>
<dbReference type="PANTHER" id="PTHR21220">
    <property type="entry name" value="DNA-DEPENDENT METALLOPROTEASE SPRTN"/>
    <property type="match status" value="1"/>
</dbReference>
<dbReference type="Gramene" id="Zm00001eb008890_T002">
    <property type="protein sequence ID" value="Zm00001eb008890_P002"/>
    <property type="gene ID" value="Zm00001eb008890"/>
</dbReference>
<feature type="region of interest" description="Disordered" evidence="1">
    <location>
        <begin position="290"/>
        <end position="320"/>
    </location>
</feature>
<reference evidence="3" key="3">
    <citation type="submission" date="2021-05" db="UniProtKB">
        <authorList>
            <consortium name="EnsemblPlants"/>
        </authorList>
    </citation>
    <scope>IDENTIFICATION</scope>
    <source>
        <strain evidence="3">cv. B73</strain>
    </source>
</reference>
<dbReference type="AlphaFoldDB" id="A0A804LG86"/>
<name>A0A804LG86_MAIZE</name>
<dbReference type="GO" id="GO:0003697">
    <property type="term" value="F:single-stranded DNA binding"/>
    <property type="evidence" value="ECO:0007669"/>
    <property type="project" value="InterPro"/>
</dbReference>
<dbReference type="GO" id="GO:0031593">
    <property type="term" value="F:polyubiquitin modification-dependent protein binding"/>
    <property type="evidence" value="ECO:0000318"/>
    <property type="project" value="GO_Central"/>
</dbReference>
<evidence type="ECO:0000256" key="1">
    <source>
        <dbReference type="SAM" id="MobiDB-lite"/>
    </source>
</evidence>
<gene>
    <name evidence="3" type="primary">LOC103632821</name>
</gene>
<evidence type="ECO:0000313" key="3">
    <source>
        <dbReference type="EnsemblPlants" id="Zm00001eb008890_P002"/>
    </source>
</evidence>
<evidence type="ECO:0000313" key="4">
    <source>
        <dbReference type="Proteomes" id="UP000007305"/>
    </source>
</evidence>
<dbReference type="EnsemblPlants" id="Zm00001eb008890_T002">
    <property type="protein sequence ID" value="Zm00001eb008890_P002"/>
    <property type="gene ID" value="Zm00001eb008890"/>
</dbReference>
<dbReference type="Pfam" id="PF10263">
    <property type="entry name" value="SprT-like"/>
    <property type="match status" value="1"/>
</dbReference>
<dbReference type="GO" id="GO:0006974">
    <property type="term" value="P:DNA damage response"/>
    <property type="evidence" value="ECO:0000318"/>
    <property type="project" value="GO_Central"/>
</dbReference>
<feature type="compositionally biased region" description="Polar residues" evidence="1">
    <location>
        <begin position="413"/>
        <end position="423"/>
    </location>
</feature>
<organism evidence="3 4">
    <name type="scientific">Zea mays</name>
    <name type="common">Maize</name>
    <dbReference type="NCBI Taxonomy" id="4577"/>
    <lineage>
        <taxon>Eukaryota</taxon>
        <taxon>Viridiplantae</taxon>
        <taxon>Streptophyta</taxon>
        <taxon>Embryophyta</taxon>
        <taxon>Tracheophyta</taxon>
        <taxon>Spermatophyta</taxon>
        <taxon>Magnoliopsida</taxon>
        <taxon>Liliopsida</taxon>
        <taxon>Poales</taxon>
        <taxon>Poaceae</taxon>
        <taxon>PACMAD clade</taxon>
        <taxon>Panicoideae</taxon>
        <taxon>Andropogonodae</taxon>
        <taxon>Andropogoneae</taxon>
        <taxon>Tripsacinae</taxon>
        <taxon>Zea</taxon>
    </lineage>
</organism>
<accession>A0A804LG86</accession>